<proteinExistence type="predicted"/>
<protein>
    <submittedName>
        <fullName evidence="1">Uncharacterized protein</fullName>
    </submittedName>
</protein>
<dbReference type="EMBL" id="MU150240">
    <property type="protein sequence ID" value="KAF9466697.1"/>
    <property type="molecule type" value="Genomic_DNA"/>
</dbReference>
<sequence length="107" mass="11633">MPTSIHPMQVNSSVLVLNVSTLVFAQYFNLGFGEPWVRHPGLLTSLHQETAVTLVSPPPSGAFGIDPLSILIIPLRAYKNSNLIFAITPVSCIYESDNISFLDFSSA</sequence>
<keyword evidence="2" id="KW-1185">Reference proteome</keyword>
<dbReference type="Proteomes" id="UP000807353">
    <property type="component" value="Unassembled WGS sequence"/>
</dbReference>
<comment type="caution">
    <text evidence="1">The sequence shown here is derived from an EMBL/GenBank/DDBJ whole genome shotgun (WGS) entry which is preliminary data.</text>
</comment>
<accession>A0A9P5YAR0</accession>
<organism evidence="1 2">
    <name type="scientific">Collybia nuda</name>
    <dbReference type="NCBI Taxonomy" id="64659"/>
    <lineage>
        <taxon>Eukaryota</taxon>
        <taxon>Fungi</taxon>
        <taxon>Dikarya</taxon>
        <taxon>Basidiomycota</taxon>
        <taxon>Agaricomycotina</taxon>
        <taxon>Agaricomycetes</taxon>
        <taxon>Agaricomycetidae</taxon>
        <taxon>Agaricales</taxon>
        <taxon>Tricholomatineae</taxon>
        <taxon>Clitocybaceae</taxon>
        <taxon>Collybia</taxon>
    </lineage>
</organism>
<dbReference type="AlphaFoldDB" id="A0A9P5YAR0"/>
<evidence type="ECO:0000313" key="1">
    <source>
        <dbReference type="EMBL" id="KAF9466697.1"/>
    </source>
</evidence>
<evidence type="ECO:0000313" key="2">
    <source>
        <dbReference type="Proteomes" id="UP000807353"/>
    </source>
</evidence>
<reference evidence="1" key="1">
    <citation type="submission" date="2020-11" db="EMBL/GenBank/DDBJ databases">
        <authorList>
            <consortium name="DOE Joint Genome Institute"/>
            <person name="Ahrendt S."/>
            <person name="Riley R."/>
            <person name="Andreopoulos W."/>
            <person name="Labutti K."/>
            <person name="Pangilinan J."/>
            <person name="Ruiz-Duenas F.J."/>
            <person name="Barrasa J.M."/>
            <person name="Sanchez-Garcia M."/>
            <person name="Camarero S."/>
            <person name="Miyauchi S."/>
            <person name="Serrano A."/>
            <person name="Linde D."/>
            <person name="Babiker R."/>
            <person name="Drula E."/>
            <person name="Ayuso-Fernandez I."/>
            <person name="Pacheco R."/>
            <person name="Padilla G."/>
            <person name="Ferreira P."/>
            <person name="Barriuso J."/>
            <person name="Kellner H."/>
            <person name="Castanera R."/>
            <person name="Alfaro M."/>
            <person name="Ramirez L."/>
            <person name="Pisabarro A.G."/>
            <person name="Kuo A."/>
            <person name="Tritt A."/>
            <person name="Lipzen A."/>
            <person name="He G."/>
            <person name="Yan M."/>
            <person name="Ng V."/>
            <person name="Cullen D."/>
            <person name="Martin F."/>
            <person name="Rosso M.-N."/>
            <person name="Henrissat B."/>
            <person name="Hibbett D."/>
            <person name="Martinez A.T."/>
            <person name="Grigoriev I.V."/>
        </authorList>
    </citation>
    <scope>NUCLEOTIDE SEQUENCE</scope>
    <source>
        <strain evidence="1">CBS 247.69</strain>
    </source>
</reference>
<gene>
    <name evidence="1" type="ORF">BDZ94DRAFT_130273</name>
</gene>
<name>A0A9P5YAR0_9AGAR</name>